<feature type="domain" description="HTH tetR-type" evidence="3">
    <location>
        <begin position="17"/>
        <end position="77"/>
    </location>
</feature>
<keyword evidence="5" id="KW-1185">Reference proteome</keyword>
<dbReference type="STRING" id="1927124.BST13_13025"/>
<proteinExistence type="predicted"/>
<dbReference type="Pfam" id="PF14278">
    <property type="entry name" value="TetR_C_8"/>
    <property type="match status" value="1"/>
</dbReference>
<reference evidence="4 5" key="1">
    <citation type="submission" date="2017-02" db="EMBL/GenBank/DDBJ databases">
        <title>The new phylogeny of genus Mycobacterium.</title>
        <authorList>
            <person name="Tortoli E."/>
            <person name="Trovato A."/>
            <person name="Cirillo D.M."/>
        </authorList>
    </citation>
    <scope>NUCLEOTIDE SEQUENCE [LARGE SCALE GENOMIC DNA]</scope>
    <source>
        <strain evidence="4 5">RW6</strain>
    </source>
</reference>
<dbReference type="PANTHER" id="PTHR43479">
    <property type="entry name" value="ACREF/ENVCD OPERON REPRESSOR-RELATED"/>
    <property type="match status" value="1"/>
</dbReference>
<dbReference type="Gene3D" id="1.10.357.10">
    <property type="entry name" value="Tetracycline Repressor, domain 2"/>
    <property type="match status" value="1"/>
</dbReference>
<evidence type="ECO:0000313" key="5">
    <source>
        <dbReference type="Proteomes" id="UP000192448"/>
    </source>
</evidence>
<comment type="caution">
    <text evidence="4">The sequence shown here is derived from an EMBL/GenBank/DDBJ whole genome shotgun (WGS) entry which is preliminary data.</text>
</comment>
<dbReference type="PRINTS" id="PR00455">
    <property type="entry name" value="HTHTETR"/>
</dbReference>
<dbReference type="Proteomes" id="UP000192448">
    <property type="component" value="Unassembled WGS sequence"/>
</dbReference>
<dbReference type="EMBL" id="MVHF01000010">
    <property type="protein sequence ID" value="ORA35925.1"/>
    <property type="molecule type" value="Genomic_DNA"/>
</dbReference>
<protein>
    <recommendedName>
        <fullName evidence="3">HTH tetR-type domain-containing protein</fullName>
    </recommendedName>
</protein>
<evidence type="ECO:0000259" key="3">
    <source>
        <dbReference type="PROSITE" id="PS50977"/>
    </source>
</evidence>
<dbReference type="InterPro" id="IPR009057">
    <property type="entry name" value="Homeodomain-like_sf"/>
</dbReference>
<keyword evidence="1 2" id="KW-0238">DNA-binding</keyword>
<evidence type="ECO:0000256" key="2">
    <source>
        <dbReference type="PROSITE-ProRule" id="PRU00335"/>
    </source>
</evidence>
<dbReference type="GO" id="GO:0003677">
    <property type="term" value="F:DNA binding"/>
    <property type="evidence" value="ECO:0007669"/>
    <property type="project" value="UniProtKB-UniRule"/>
</dbReference>
<dbReference type="InterPro" id="IPR050624">
    <property type="entry name" value="HTH-type_Tx_Regulator"/>
</dbReference>
<accession>A0A1X0B143</accession>
<dbReference type="InterPro" id="IPR039532">
    <property type="entry name" value="TetR_C_Firmicutes"/>
</dbReference>
<dbReference type="PROSITE" id="PS50977">
    <property type="entry name" value="HTH_TETR_2"/>
    <property type="match status" value="1"/>
</dbReference>
<name>A0A1X0B143_9MYCO</name>
<gene>
    <name evidence="4" type="ORF">BST13_13025</name>
</gene>
<sequence length="202" mass="22720">MRKTTGSGAAIGDRRVRRTRKLLHDAFLELVLEKGYEKTTIQDILDRADVGRSTFYGHFRDKEALLTASFDGMRDQLEHELAGIDATGPVDVTLPAALLYEHAYRNQRVYRALCGHQGGAVVQRYLRRLIGDLLRKHVQPNATHADIPNDVAAEFYTSATLGLMVWWIDHDFCNGPAWLTAAYRALATPDQAGPVRRRPRHG</sequence>
<dbReference type="SUPFAM" id="SSF46689">
    <property type="entry name" value="Homeodomain-like"/>
    <property type="match status" value="1"/>
</dbReference>
<evidence type="ECO:0000256" key="1">
    <source>
        <dbReference type="ARBA" id="ARBA00023125"/>
    </source>
</evidence>
<dbReference type="Pfam" id="PF00440">
    <property type="entry name" value="TetR_N"/>
    <property type="match status" value="1"/>
</dbReference>
<dbReference type="PANTHER" id="PTHR43479:SF7">
    <property type="entry name" value="TETR-FAMILY TRANSCRIPTIONAL REGULATOR"/>
    <property type="match status" value="1"/>
</dbReference>
<dbReference type="AlphaFoldDB" id="A0A1X0B143"/>
<feature type="DNA-binding region" description="H-T-H motif" evidence="2">
    <location>
        <begin position="40"/>
        <end position="59"/>
    </location>
</feature>
<evidence type="ECO:0000313" key="4">
    <source>
        <dbReference type="EMBL" id="ORA35925.1"/>
    </source>
</evidence>
<organism evidence="4 5">
    <name type="scientific">Mycobacterium aquaticum</name>
    <dbReference type="NCBI Taxonomy" id="1927124"/>
    <lineage>
        <taxon>Bacteria</taxon>
        <taxon>Bacillati</taxon>
        <taxon>Actinomycetota</taxon>
        <taxon>Actinomycetes</taxon>
        <taxon>Mycobacteriales</taxon>
        <taxon>Mycobacteriaceae</taxon>
        <taxon>Mycobacterium</taxon>
    </lineage>
</organism>
<dbReference type="InterPro" id="IPR001647">
    <property type="entry name" value="HTH_TetR"/>
</dbReference>